<dbReference type="OrthoDB" id="9816265at2"/>
<evidence type="ECO:0000256" key="1">
    <source>
        <dbReference type="ARBA" id="ARBA00023224"/>
    </source>
</evidence>
<evidence type="ECO:0000259" key="4">
    <source>
        <dbReference type="PROSITE" id="PS50111"/>
    </source>
</evidence>
<evidence type="ECO:0000313" key="5">
    <source>
        <dbReference type="EMBL" id="OMG52992.1"/>
    </source>
</evidence>
<proteinExistence type="predicted"/>
<gene>
    <name evidence="5" type="ORF">BJN45_12180</name>
</gene>
<feature type="transmembrane region" description="Helical" evidence="3">
    <location>
        <begin position="12"/>
        <end position="32"/>
    </location>
</feature>
<dbReference type="AlphaFoldDB" id="A0A1R1I2K1"/>
<dbReference type="GO" id="GO:0016020">
    <property type="term" value="C:membrane"/>
    <property type="evidence" value="ECO:0007669"/>
    <property type="project" value="InterPro"/>
</dbReference>
<dbReference type="RefSeq" id="WP_076095595.1">
    <property type="nucleotide sequence ID" value="NZ_MTHD01000004.1"/>
</dbReference>
<dbReference type="PANTHER" id="PTHR32089">
    <property type="entry name" value="METHYL-ACCEPTING CHEMOTAXIS PROTEIN MCPB"/>
    <property type="match status" value="1"/>
</dbReference>
<sequence>MPINSLHRRGLLVAMVVAIATFAIVYGLNGWFHQDFLPSLGLPSPMGDAVGSVLIVMVAYFAQRMVSLAFYRDVMFGLSSEQEQVASKFNDVESVSEEVARELMNVRNYNDVLRKQLDGIVQATERAAYDIAERLQSIDVVVSRLDNFVAETTQASSELAASSETDIQDNHALISRMESYIRNRIDEATRDQLRIEQIVQEAQGLGTLVKLVKDISGQTNLLALNAAIEAARAGEAGRGFAVVADEVRKLSTETDTAVSKINAGINNVAASIRQQFEDKLKTSNVEAERSALTEFSTQLGSLGEGYQQLLDHDLNVLNTVREASSDLAKMFMDVLATVQFQDITRQQIEIVANALHKLDEHADNLAQRIKATEDDNFQYAPLSEHLDELYGKYVMDTQRISHQEALHKADGSGGGAASAGPKIELF</sequence>
<dbReference type="PANTHER" id="PTHR32089:SF112">
    <property type="entry name" value="LYSOZYME-LIKE PROTEIN-RELATED"/>
    <property type="match status" value="1"/>
</dbReference>
<dbReference type="SMART" id="SM00283">
    <property type="entry name" value="MA"/>
    <property type="match status" value="1"/>
</dbReference>
<keyword evidence="3" id="KW-0812">Transmembrane</keyword>
<evidence type="ECO:0000313" key="6">
    <source>
        <dbReference type="Proteomes" id="UP000187526"/>
    </source>
</evidence>
<keyword evidence="3" id="KW-0472">Membrane</keyword>
<dbReference type="Proteomes" id="UP000187526">
    <property type="component" value="Unassembled WGS sequence"/>
</dbReference>
<dbReference type="Gene3D" id="1.10.287.950">
    <property type="entry name" value="Methyl-accepting chemotaxis protein"/>
    <property type="match status" value="1"/>
</dbReference>
<feature type="domain" description="Methyl-accepting transducer" evidence="4">
    <location>
        <begin position="149"/>
        <end position="274"/>
    </location>
</feature>
<keyword evidence="6" id="KW-1185">Reference proteome</keyword>
<organism evidence="5 6">
    <name type="scientific">Azonexus hydrophilus</name>
    <dbReference type="NCBI Taxonomy" id="418702"/>
    <lineage>
        <taxon>Bacteria</taxon>
        <taxon>Pseudomonadati</taxon>
        <taxon>Pseudomonadota</taxon>
        <taxon>Betaproteobacteria</taxon>
        <taxon>Rhodocyclales</taxon>
        <taxon>Azonexaceae</taxon>
        <taxon>Azonexus</taxon>
    </lineage>
</organism>
<evidence type="ECO:0000256" key="2">
    <source>
        <dbReference type="PROSITE-ProRule" id="PRU00284"/>
    </source>
</evidence>
<dbReference type="EMBL" id="MTHD01000004">
    <property type="protein sequence ID" value="OMG52992.1"/>
    <property type="molecule type" value="Genomic_DNA"/>
</dbReference>
<dbReference type="SUPFAM" id="SSF58104">
    <property type="entry name" value="Methyl-accepting chemotaxis protein (MCP) signaling domain"/>
    <property type="match status" value="1"/>
</dbReference>
<dbReference type="Pfam" id="PF00015">
    <property type="entry name" value="MCPsignal"/>
    <property type="match status" value="1"/>
</dbReference>
<protein>
    <submittedName>
        <fullName evidence="5">Chemotaxis protein</fullName>
    </submittedName>
</protein>
<dbReference type="GO" id="GO:0007165">
    <property type="term" value="P:signal transduction"/>
    <property type="evidence" value="ECO:0007669"/>
    <property type="project" value="UniProtKB-KW"/>
</dbReference>
<name>A0A1R1I2K1_9RHOO</name>
<keyword evidence="1 2" id="KW-0807">Transducer</keyword>
<dbReference type="PROSITE" id="PS50111">
    <property type="entry name" value="CHEMOTAXIS_TRANSDUC_2"/>
    <property type="match status" value="1"/>
</dbReference>
<dbReference type="InterPro" id="IPR004089">
    <property type="entry name" value="MCPsignal_dom"/>
</dbReference>
<keyword evidence="3" id="KW-1133">Transmembrane helix</keyword>
<comment type="caution">
    <text evidence="5">The sequence shown here is derived from an EMBL/GenBank/DDBJ whole genome shotgun (WGS) entry which is preliminary data.</text>
</comment>
<reference evidence="5 6" key="1">
    <citation type="submission" date="2016-10" db="EMBL/GenBank/DDBJ databases">
        <title>Alkaliphiles isolated from bioreactors.</title>
        <authorList>
            <person name="Salah Z."/>
            <person name="Rout S.P."/>
            <person name="Humphreys P.N."/>
        </authorList>
    </citation>
    <scope>NUCLEOTIDE SEQUENCE [LARGE SCALE GENOMIC DNA]</scope>
    <source>
        <strain evidence="5 6">ZS02</strain>
    </source>
</reference>
<dbReference type="STRING" id="418702.BJN45_12180"/>
<accession>A0A1R1I2K1</accession>
<evidence type="ECO:0000256" key="3">
    <source>
        <dbReference type="SAM" id="Phobius"/>
    </source>
</evidence>